<accession>A0AAE8MXY4</accession>
<evidence type="ECO:0000313" key="1">
    <source>
        <dbReference type="EMBL" id="SPO01689.1"/>
    </source>
</evidence>
<dbReference type="InterPro" id="IPR036291">
    <property type="entry name" value="NAD(P)-bd_dom_sf"/>
</dbReference>
<dbReference type="AlphaFoldDB" id="A0AAE8MXY4"/>
<gene>
    <name evidence="1" type="ORF">DNG_04362</name>
</gene>
<keyword evidence="2" id="KW-1185">Reference proteome</keyword>
<name>A0AAE8MXY4_9PEZI</name>
<evidence type="ECO:0000313" key="2">
    <source>
        <dbReference type="Proteomes" id="UP001187682"/>
    </source>
</evidence>
<dbReference type="Gene3D" id="3.40.50.720">
    <property type="entry name" value="NAD(P)-binding Rossmann-like Domain"/>
    <property type="match status" value="1"/>
</dbReference>
<dbReference type="EMBL" id="ONZQ02000005">
    <property type="protein sequence ID" value="SPO01689.1"/>
    <property type="molecule type" value="Genomic_DNA"/>
</dbReference>
<comment type="caution">
    <text evidence="1">The sequence shown here is derived from an EMBL/GenBank/DDBJ whole genome shotgun (WGS) entry which is preliminary data.</text>
</comment>
<proteinExistence type="predicted"/>
<dbReference type="SUPFAM" id="SSF51735">
    <property type="entry name" value="NAD(P)-binding Rossmann-fold domains"/>
    <property type="match status" value="1"/>
</dbReference>
<sequence length="150" mass="16125">MLGNSSRGGGKVLAVTSAHEGIGYAVVEATAETGADVEMPVDVALKKATTLAKAHGVKATPYKVDRMAIFKPILDQTLPEYKKHMSVNVDSGVLWEARPHRFLAGYGVECTELWWGEQIGPQCSVYPAPGILLGSWSSDDCRLDKTVLPP</sequence>
<dbReference type="Proteomes" id="UP001187682">
    <property type="component" value="Unassembled WGS sequence"/>
</dbReference>
<protein>
    <submittedName>
        <fullName evidence="1">Uncharacterized protein</fullName>
    </submittedName>
</protein>
<reference evidence="1" key="1">
    <citation type="submission" date="2018-03" db="EMBL/GenBank/DDBJ databases">
        <authorList>
            <person name="Guldener U."/>
        </authorList>
    </citation>
    <scope>NUCLEOTIDE SEQUENCE</scope>
</reference>
<organism evidence="1 2">
    <name type="scientific">Cephalotrichum gorgonifer</name>
    <dbReference type="NCBI Taxonomy" id="2041049"/>
    <lineage>
        <taxon>Eukaryota</taxon>
        <taxon>Fungi</taxon>
        <taxon>Dikarya</taxon>
        <taxon>Ascomycota</taxon>
        <taxon>Pezizomycotina</taxon>
        <taxon>Sordariomycetes</taxon>
        <taxon>Hypocreomycetidae</taxon>
        <taxon>Microascales</taxon>
        <taxon>Microascaceae</taxon>
        <taxon>Cephalotrichum</taxon>
    </lineage>
</organism>